<accession>A0A6I9Z373</accession>
<protein>
    <submittedName>
        <fullName evidence="8">Phospholipase A2 inhibitor and Ly6/PLAUR domain-containing protein-like</fullName>
    </submittedName>
</protein>
<comment type="subcellular location">
    <subcellularLocation>
        <location evidence="1">Secreted</location>
    </subcellularLocation>
</comment>
<evidence type="ECO:0000259" key="6">
    <source>
        <dbReference type="Pfam" id="PF02988"/>
    </source>
</evidence>
<gene>
    <name evidence="8" type="primary">LOC106556212</name>
</gene>
<dbReference type="PANTHER" id="PTHR20914:SF30">
    <property type="entry name" value="LY6_PLAUR DOMAIN CONTAINING 9"/>
    <property type="match status" value="1"/>
</dbReference>
<dbReference type="InterPro" id="IPR045860">
    <property type="entry name" value="Snake_toxin-like_sf"/>
</dbReference>
<keyword evidence="3" id="KW-0964">Secreted</keyword>
<evidence type="ECO:0000256" key="4">
    <source>
        <dbReference type="ARBA" id="ARBA00023005"/>
    </source>
</evidence>
<name>A0A6I9Z373_9SAUR</name>
<evidence type="ECO:0000313" key="7">
    <source>
        <dbReference type="Proteomes" id="UP000504617"/>
    </source>
</evidence>
<reference evidence="8" key="1">
    <citation type="submission" date="2025-08" db="UniProtKB">
        <authorList>
            <consortium name="RefSeq"/>
        </authorList>
    </citation>
    <scope>IDENTIFICATION</scope>
</reference>
<keyword evidence="7" id="KW-1185">Reference proteome</keyword>
<dbReference type="CDD" id="cd23572">
    <property type="entry name" value="TFP_LU_ECD_PINLYP_rpt2"/>
    <property type="match status" value="1"/>
</dbReference>
<dbReference type="InterPro" id="IPR004126">
    <property type="entry name" value="PLipase_A2_inh_N"/>
</dbReference>
<dbReference type="Pfam" id="PF02988">
    <property type="entry name" value="PLA2_inh"/>
    <property type="match status" value="1"/>
</dbReference>
<dbReference type="SUPFAM" id="SSF57302">
    <property type="entry name" value="Snake toxin-like"/>
    <property type="match status" value="2"/>
</dbReference>
<dbReference type="GeneID" id="106556212"/>
<dbReference type="Gene3D" id="2.10.60.10">
    <property type="entry name" value="CD59"/>
    <property type="match status" value="2"/>
</dbReference>
<dbReference type="GO" id="GO:0019834">
    <property type="term" value="F:phospholipase A2 inhibitor activity"/>
    <property type="evidence" value="ECO:0007669"/>
    <property type="project" value="UniProtKB-KW"/>
</dbReference>
<evidence type="ECO:0000313" key="8">
    <source>
        <dbReference type="RefSeq" id="XP_013930674.1"/>
    </source>
</evidence>
<dbReference type="Proteomes" id="UP000504617">
    <property type="component" value="Unplaced"/>
</dbReference>
<dbReference type="InterPro" id="IPR050918">
    <property type="entry name" value="CNF-like_PLA2_Inhibitor"/>
</dbReference>
<keyword evidence="4 8" id="KW-0593">Phospholipase A2 inhibitor</keyword>
<sequence length="191" mass="21843">MEGDSNCTKPLENCTVRQHRCLRNLTEIVRGNKTQTKMILGCATRRYCKTRFIELSYNKGYYIRRQYDCCRSDGCTPPATEMPPVNTTNNGKRCPVCYLDTGICSVRAMDCTGSATYCFEGFIKDKLRRPIKGCTTESSCNILKTYKKPLINKFRITDVTCFEPKIVTSCSSREVFLLALLPMKLFFFSAY</sequence>
<evidence type="ECO:0000256" key="5">
    <source>
        <dbReference type="ARBA" id="ARBA00023157"/>
    </source>
</evidence>
<dbReference type="KEGG" id="tsr:106556212"/>
<evidence type="ECO:0000256" key="1">
    <source>
        <dbReference type="ARBA" id="ARBA00004613"/>
    </source>
</evidence>
<dbReference type="PANTHER" id="PTHR20914">
    <property type="entry name" value="LY6/PLAUR DOMAIN-CONTAINING PROTEIN 8"/>
    <property type="match status" value="1"/>
</dbReference>
<comment type="similarity">
    <text evidence="2">Belongs to the CNF-like-inhibitor family.</text>
</comment>
<evidence type="ECO:0000256" key="2">
    <source>
        <dbReference type="ARBA" id="ARBA00006570"/>
    </source>
</evidence>
<proteinExistence type="inferred from homology"/>
<dbReference type="AlphaFoldDB" id="A0A6I9Z373"/>
<organism evidence="7 8">
    <name type="scientific">Thamnophis sirtalis</name>
    <dbReference type="NCBI Taxonomy" id="35019"/>
    <lineage>
        <taxon>Eukaryota</taxon>
        <taxon>Metazoa</taxon>
        <taxon>Chordata</taxon>
        <taxon>Craniata</taxon>
        <taxon>Vertebrata</taxon>
        <taxon>Euteleostomi</taxon>
        <taxon>Lepidosauria</taxon>
        <taxon>Squamata</taxon>
        <taxon>Bifurcata</taxon>
        <taxon>Unidentata</taxon>
        <taxon>Episquamata</taxon>
        <taxon>Toxicofera</taxon>
        <taxon>Serpentes</taxon>
        <taxon>Colubroidea</taxon>
        <taxon>Colubridae</taxon>
        <taxon>Natricinae</taxon>
        <taxon>Thamnophis</taxon>
    </lineage>
</organism>
<keyword evidence="5" id="KW-1015">Disulfide bond</keyword>
<evidence type="ECO:0000256" key="3">
    <source>
        <dbReference type="ARBA" id="ARBA00022525"/>
    </source>
</evidence>
<dbReference type="GO" id="GO:0005576">
    <property type="term" value="C:extracellular region"/>
    <property type="evidence" value="ECO:0007669"/>
    <property type="project" value="UniProtKB-SubCell"/>
</dbReference>
<dbReference type="OrthoDB" id="9043924at2759"/>
<feature type="domain" description="Phospholipase A2 inhibitor N-terminal" evidence="6">
    <location>
        <begin position="5"/>
        <end position="76"/>
    </location>
</feature>
<dbReference type="RefSeq" id="XP_013930674.1">
    <property type="nucleotide sequence ID" value="XM_014075199.1"/>
</dbReference>